<keyword evidence="2" id="KW-1133">Transmembrane helix</keyword>
<sequence>MESLIQSCKNFEQYPQNVIQHDALRHTLKAQSERLDSQEHRLFNDRQAAVDLLSCRYAGEEFSSKCVTSLNELKEELREAWRPGQSDPQCRYIFLHSPNSRAPLRISRNMLSFLFTYHQVTPSFLDFIFPFCKQVNAQDFHFSGLRDESRLDAQRRGPEIQQLNRSGNELRICYNLRSVERAGSIAQPVLPSSVLNWSIRQSAIYHSFDLKTGQALWINVKGNKLIKTRITEATSSPSPLKAPTRSEAFSASLDTHLIMCDWSGENWRWYINDLEDDFRRLTRDALVISVDRTPSPVLSAISLAMSPRVQTGEFSPISRTGTTRSPRQKFTSASPVQPSRTTTLVDLWPTADTANSTQNCYEQKNCPRTGFMGANRLKHDIISIFSRLTKLQSGSFWRRDNLNEDISSSFEKEPARVPAPGNRMKPEDLPTTFSDDGEEKPQETFTFSDLQRLQHIEDKTQEALLVLRHNTEVLQQLRHHYQYATSHTEFPADIKSDCATDLARFDKCVLGVEKDLLMLHSRTETLLQLLANRKSLLNGILQTRSVKANEFFAKKAHQSAHHMEMMTLEMHAIAKKTEQETVSMRVITTVTLFFLPATFIAVRAFFTTARSFELNELQTFMSTDILGYKDGHRDFQLDALHIYLSIALPLTALTFFVWWVISRLARKTGQPDGAPSHSDAV</sequence>
<dbReference type="InterPro" id="IPR058257">
    <property type="entry name" value="CorA-like_dom"/>
</dbReference>
<evidence type="ECO:0000256" key="1">
    <source>
        <dbReference type="SAM" id="MobiDB-lite"/>
    </source>
</evidence>
<dbReference type="EMBL" id="ML977003">
    <property type="protein sequence ID" value="KAF1953577.1"/>
    <property type="molecule type" value="Genomic_DNA"/>
</dbReference>
<dbReference type="Proteomes" id="UP000800035">
    <property type="component" value="Unassembled WGS sequence"/>
</dbReference>
<feature type="region of interest" description="Disordered" evidence="1">
    <location>
        <begin position="410"/>
        <end position="441"/>
    </location>
</feature>
<reference evidence="4" key="1">
    <citation type="journal article" date="2020" name="Stud. Mycol.">
        <title>101 Dothideomycetes genomes: a test case for predicting lifestyles and emergence of pathogens.</title>
        <authorList>
            <person name="Haridas S."/>
            <person name="Albert R."/>
            <person name="Binder M."/>
            <person name="Bloem J."/>
            <person name="Labutti K."/>
            <person name="Salamov A."/>
            <person name="Andreopoulos B."/>
            <person name="Baker S."/>
            <person name="Barry K."/>
            <person name="Bills G."/>
            <person name="Bluhm B."/>
            <person name="Cannon C."/>
            <person name="Castanera R."/>
            <person name="Culley D."/>
            <person name="Daum C."/>
            <person name="Ezra D."/>
            <person name="Gonzalez J."/>
            <person name="Henrissat B."/>
            <person name="Kuo A."/>
            <person name="Liang C."/>
            <person name="Lipzen A."/>
            <person name="Lutzoni F."/>
            <person name="Magnuson J."/>
            <person name="Mondo S."/>
            <person name="Nolan M."/>
            <person name="Ohm R."/>
            <person name="Pangilinan J."/>
            <person name="Park H.-J."/>
            <person name="Ramirez L."/>
            <person name="Alfaro M."/>
            <person name="Sun H."/>
            <person name="Tritt A."/>
            <person name="Yoshinaga Y."/>
            <person name="Zwiers L.-H."/>
            <person name="Turgeon B."/>
            <person name="Goodwin S."/>
            <person name="Spatafora J."/>
            <person name="Crous P."/>
            <person name="Grigoriev I."/>
        </authorList>
    </citation>
    <scope>NUCLEOTIDE SEQUENCE</scope>
    <source>
        <strain evidence="4">CBS 675.92</strain>
    </source>
</reference>
<feature type="transmembrane region" description="Helical" evidence="2">
    <location>
        <begin position="640"/>
        <end position="661"/>
    </location>
</feature>
<evidence type="ECO:0000259" key="3">
    <source>
        <dbReference type="Pfam" id="PF26616"/>
    </source>
</evidence>
<dbReference type="OrthoDB" id="5396681at2759"/>
<keyword evidence="2" id="KW-0472">Membrane</keyword>
<keyword evidence="2" id="KW-0812">Transmembrane</keyword>
<accession>A0A6A5TX96</accession>
<gene>
    <name evidence="4" type="ORF">CC80DRAFT_141785</name>
</gene>
<evidence type="ECO:0000313" key="4">
    <source>
        <dbReference type="EMBL" id="KAF1953577.1"/>
    </source>
</evidence>
<feature type="domain" description="CorA-like transporter" evidence="3">
    <location>
        <begin position="6"/>
        <end position="285"/>
    </location>
</feature>
<evidence type="ECO:0000256" key="2">
    <source>
        <dbReference type="SAM" id="Phobius"/>
    </source>
</evidence>
<name>A0A6A5TX96_9PLEO</name>
<dbReference type="Pfam" id="PF26616">
    <property type="entry name" value="CorA-like"/>
    <property type="match status" value="1"/>
</dbReference>
<proteinExistence type="predicted"/>
<keyword evidence="5" id="KW-1185">Reference proteome</keyword>
<feature type="region of interest" description="Disordered" evidence="1">
    <location>
        <begin position="312"/>
        <end position="336"/>
    </location>
</feature>
<feature type="transmembrane region" description="Helical" evidence="2">
    <location>
        <begin position="586"/>
        <end position="606"/>
    </location>
</feature>
<organism evidence="4 5">
    <name type="scientific">Byssothecium circinans</name>
    <dbReference type="NCBI Taxonomy" id="147558"/>
    <lineage>
        <taxon>Eukaryota</taxon>
        <taxon>Fungi</taxon>
        <taxon>Dikarya</taxon>
        <taxon>Ascomycota</taxon>
        <taxon>Pezizomycotina</taxon>
        <taxon>Dothideomycetes</taxon>
        <taxon>Pleosporomycetidae</taxon>
        <taxon>Pleosporales</taxon>
        <taxon>Massarineae</taxon>
        <taxon>Massarinaceae</taxon>
        <taxon>Byssothecium</taxon>
    </lineage>
</organism>
<protein>
    <recommendedName>
        <fullName evidence="3">CorA-like transporter domain-containing protein</fullName>
    </recommendedName>
</protein>
<evidence type="ECO:0000313" key="5">
    <source>
        <dbReference type="Proteomes" id="UP000800035"/>
    </source>
</evidence>
<dbReference type="AlphaFoldDB" id="A0A6A5TX96"/>